<accession>A0AAE0ZFR7</accession>
<proteinExistence type="predicted"/>
<dbReference type="EMBL" id="JAWDGP010004054">
    <property type="protein sequence ID" value="KAK3768502.1"/>
    <property type="molecule type" value="Genomic_DNA"/>
</dbReference>
<sequence length="128" mass="14648">MMNVSESTQHTNVPDIIWERKRNSVATYTDYGEQVYQDSRLHGPCYMAPCAHVTPTECTKIVGFMTRATRLLCTCHTNRVYQDSRLHGPVLHGSLCTCHTNRVYEDSRLHGPCYKAPVHMSHQQSVPR</sequence>
<keyword evidence="2" id="KW-1185">Reference proteome</keyword>
<dbReference type="AlphaFoldDB" id="A0AAE0ZFR7"/>
<evidence type="ECO:0000313" key="1">
    <source>
        <dbReference type="EMBL" id="KAK3768502.1"/>
    </source>
</evidence>
<dbReference type="Proteomes" id="UP001283361">
    <property type="component" value="Unassembled WGS sequence"/>
</dbReference>
<gene>
    <name evidence="1" type="ORF">RRG08_060864</name>
</gene>
<name>A0AAE0ZFR7_9GAST</name>
<evidence type="ECO:0000313" key="2">
    <source>
        <dbReference type="Proteomes" id="UP001283361"/>
    </source>
</evidence>
<reference evidence="1" key="1">
    <citation type="journal article" date="2023" name="G3 (Bethesda)">
        <title>A reference genome for the long-term kleptoplast-retaining sea slug Elysia crispata morphotype clarki.</title>
        <authorList>
            <person name="Eastman K.E."/>
            <person name="Pendleton A.L."/>
            <person name="Shaikh M.A."/>
            <person name="Suttiyut T."/>
            <person name="Ogas R."/>
            <person name="Tomko P."/>
            <person name="Gavelis G."/>
            <person name="Widhalm J.R."/>
            <person name="Wisecaver J.H."/>
        </authorList>
    </citation>
    <scope>NUCLEOTIDE SEQUENCE</scope>
    <source>
        <strain evidence="1">ECLA1</strain>
    </source>
</reference>
<comment type="caution">
    <text evidence="1">The sequence shown here is derived from an EMBL/GenBank/DDBJ whole genome shotgun (WGS) entry which is preliminary data.</text>
</comment>
<protein>
    <submittedName>
        <fullName evidence="1">Uncharacterized protein</fullName>
    </submittedName>
</protein>
<organism evidence="1 2">
    <name type="scientific">Elysia crispata</name>
    <name type="common">lettuce slug</name>
    <dbReference type="NCBI Taxonomy" id="231223"/>
    <lineage>
        <taxon>Eukaryota</taxon>
        <taxon>Metazoa</taxon>
        <taxon>Spiralia</taxon>
        <taxon>Lophotrochozoa</taxon>
        <taxon>Mollusca</taxon>
        <taxon>Gastropoda</taxon>
        <taxon>Heterobranchia</taxon>
        <taxon>Euthyneura</taxon>
        <taxon>Panpulmonata</taxon>
        <taxon>Sacoglossa</taxon>
        <taxon>Placobranchoidea</taxon>
        <taxon>Plakobranchidae</taxon>
        <taxon>Elysia</taxon>
    </lineage>
</organism>